<comment type="caution">
    <text evidence="1">The sequence shown here is derived from an EMBL/GenBank/DDBJ whole genome shotgun (WGS) entry which is preliminary data.</text>
</comment>
<accession>A0A8X6XSY1</accession>
<organism evidence="1 2">
    <name type="scientific">Trichonephila inaurata madagascariensis</name>
    <dbReference type="NCBI Taxonomy" id="2747483"/>
    <lineage>
        <taxon>Eukaryota</taxon>
        <taxon>Metazoa</taxon>
        <taxon>Ecdysozoa</taxon>
        <taxon>Arthropoda</taxon>
        <taxon>Chelicerata</taxon>
        <taxon>Arachnida</taxon>
        <taxon>Araneae</taxon>
        <taxon>Araneomorphae</taxon>
        <taxon>Entelegynae</taxon>
        <taxon>Araneoidea</taxon>
        <taxon>Nephilidae</taxon>
        <taxon>Trichonephila</taxon>
        <taxon>Trichonephila inaurata</taxon>
    </lineage>
</organism>
<gene>
    <name evidence="1" type="ORF">TNIN_4481</name>
</gene>
<sequence>MPVGSLPNSSGSLASKKYVNMTSPTVVDERVFFGHENEGIAIPCSYFWWLEE</sequence>
<dbReference type="EMBL" id="BMAV01012354">
    <property type="protein sequence ID" value="GFY58944.1"/>
    <property type="molecule type" value="Genomic_DNA"/>
</dbReference>
<dbReference type="Proteomes" id="UP000886998">
    <property type="component" value="Unassembled WGS sequence"/>
</dbReference>
<evidence type="ECO:0000313" key="1">
    <source>
        <dbReference type="EMBL" id="GFY58944.1"/>
    </source>
</evidence>
<keyword evidence="2" id="KW-1185">Reference proteome</keyword>
<dbReference type="AlphaFoldDB" id="A0A8X6XSY1"/>
<evidence type="ECO:0000313" key="2">
    <source>
        <dbReference type="Proteomes" id="UP000886998"/>
    </source>
</evidence>
<feature type="non-terminal residue" evidence="1">
    <location>
        <position position="52"/>
    </location>
</feature>
<name>A0A8X6XSY1_9ARAC</name>
<reference evidence="1" key="1">
    <citation type="submission" date="2020-08" db="EMBL/GenBank/DDBJ databases">
        <title>Multicomponent nature underlies the extraordinary mechanical properties of spider dragline silk.</title>
        <authorList>
            <person name="Kono N."/>
            <person name="Nakamura H."/>
            <person name="Mori M."/>
            <person name="Yoshida Y."/>
            <person name="Ohtoshi R."/>
            <person name="Malay A.D."/>
            <person name="Moran D.A.P."/>
            <person name="Tomita M."/>
            <person name="Numata K."/>
            <person name="Arakawa K."/>
        </authorList>
    </citation>
    <scope>NUCLEOTIDE SEQUENCE</scope>
</reference>
<protein>
    <submittedName>
        <fullName evidence="1">Uncharacterized protein</fullName>
    </submittedName>
</protein>
<proteinExistence type="predicted"/>